<feature type="region of interest" description="Disordered" evidence="1">
    <location>
        <begin position="403"/>
        <end position="430"/>
    </location>
</feature>
<feature type="region of interest" description="Disordered" evidence="1">
    <location>
        <begin position="329"/>
        <end position="378"/>
    </location>
</feature>
<dbReference type="EMBL" id="KZ989207">
    <property type="protein sequence ID" value="RKP27434.1"/>
    <property type="molecule type" value="Genomic_DNA"/>
</dbReference>
<keyword evidence="3" id="KW-1185">Reference proteome</keyword>
<feature type="compositionally biased region" description="Basic and acidic residues" evidence="1">
    <location>
        <begin position="18"/>
        <end position="28"/>
    </location>
</feature>
<feature type="region of interest" description="Disordered" evidence="1">
    <location>
        <begin position="685"/>
        <end position="732"/>
    </location>
</feature>
<dbReference type="InterPro" id="IPR040345">
    <property type="entry name" value="Mug56/Spo71"/>
</dbReference>
<evidence type="ECO:0008006" key="4">
    <source>
        <dbReference type="Google" id="ProtNLM"/>
    </source>
</evidence>
<feature type="compositionally biased region" description="Basic residues" evidence="1">
    <location>
        <begin position="717"/>
        <end position="729"/>
    </location>
</feature>
<evidence type="ECO:0000313" key="3">
    <source>
        <dbReference type="Proteomes" id="UP000278143"/>
    </source>
</evidence>
<feature type="compositionally biased region" description="Low complexity" evidence="1">
    <location>
        <begin position="252"/>
        <end position="262"/>
    </location>
</feature>
<dbReference type="AlphaFoldDB" id="A0A4P9Z4D8"/>
<reference evidence="3" key="1">
    <citation type="journal article" date="2018" name="Nat. Microbiol.">
        <title>Leveraging single-cell genomics to expand the fungal tree of life.</title>
        <authorList>
            <person name="Ahrendt S.R."/>
            <person name="Quandt C.A."/>
            <person name="Ciobanu D."/>
            <person name="Clum A."/>
            <person name="Salamov A."/>
            <person name="Andreopoulos B."/>
            <person name="Cheng J.F."/>
            <person name="Woyke T."/>
            <person name="Pelin A."/>
            <person name="Henrissat B."/>
            <person name="Reynolds N.K."/>
            <person name="Benny G.L."/>
            <person name="Smith M.E."/>
            <person name="James T.Y."/>
            <person name="Grigoriev I.V."/>
        </authorList>
    </citation>
    <scope>NUCLEOTIDE SEQUENCE [LARGE SCALE GENOMIC DNA]</scope>
    <source>
        <strain evidence="3">Benny S71-1</strain>
    </source>
</reference>
<dbReference type="GO" id="GO:1902657">
    <property type="term" value="P:protein localization to prospore membrane"/>
    <property type="evidence" value="ECO:0007669"/>
    <property type="project" value="InterPro"/>
</dbReference>
<feature type="compositionally biased region" description="Low complexity" evidence="1">
    <location>
        <begin position="35"/>
        <end position="64"/>
    </location>
</feature>
<organism evidence="2 3">
    <name type="scientific">Syncephalis pseudoplumigaleata</name>
    <dbReference type="NCBI Taxonomy" id="1712513"/>
    <lineage>
        <taxon>Eukaryota</taxon>
        <taxon>Fungi</taxon>
        <taxon>Fungi incertae sedis</taxon>
        <taxon>Zoopagomycota</taxon>
        <taxon>Zoopagomycotina</taxon>
        <taxon>Zoopagomycetes</taxon>
        <taxon>Zoopagales</taxon>
        <taxon>Piptocephalidaceae</taxon>
        <taxon>Syncephalis</taxon>
    </lineage>
</organism>
<feature type="compositionally biased region" description="Basic residues" evidence="1">
    <location>
        <begin position="263"/>
        <end position="288"/>
    </location>
</feature>
<evidence type="ECO:0000256" key="1">
    <source>
        <dbReference type="SAM" id="MobiDB-lite"/>
    </source>
</evidence>
<feature type="compositionally biased region" description="Polar residues" evidence="1">
    <location>
        <begin position="693"/>
        <end position="704"/>
    </location>
</feature>
<accession>A0A4P9Z4D8</accession>
<protein>
    <recommendedName>
        <fullName evidence="4">PH domain-containing protein</fullName>
    </recommendedName>
</protein>
<feature type="region of interest" description="Disordered" evidence="1">
    <location>
        <begin position="968"/>
        <end position="989"/>
    </location>
</feature>
<dbReference type="PANTHER" id="PTHR28076:SF1">
    <property type="entry name" value="PROSPORE MEMBRANE ADAPTER PROTEIN SPO71"/>
    <property type="match status" value="1"/>
</dbReference>
<dbReference type="PANTHER" id="PTHR28076">
    <property type="entry name" value="SPORULATION-SPECIFIC PROTEIN 71"/>
    <property type="match status" value="1"/>
</dbReference>
<name>A0A4P9Z4D8_9FUNG</name>
<feature type="compositionally biased region" description="Polar residues" evidence="1">
    <location>
        <begin position="71"/>
        <end position="80"/>
    </location>
</feature>
<proteinExistence type="predicted"/>
<gene>
    <name evidence="2" type="ORF">SYNPS1DRAFT_26905</name>
</gene>
<feature type="compositionally biased region" description="Basic and acidic residues" evidence="1">
    <location>
        <begin position="336"/>
        <end position="346"/>
    </location>
</feature>
<sequence length="989" mass="110020">MRMLHGSTAPHTPAGSMRRIDSSIHPEPKPSTSRQEQQQQQQQQQQQLVAMASPAASAPATMPAIEPASPASEQAGQSPQEAVAEDGMPAAAPAAGALCHLMLLRVDRVHPHNMPDVYHQGIAIFTSLHSVQWRQVVGQLDGLHLSFHQPSSPSSPVPGKALYSLELASYHRVKLGFFSPLDGSLALSLVSQAKEDMVEVFIMQLKEHAVLQQWYARLEGVVERKLSWDEQMMAGRDPCQLLQRPDIAAAVARRPAAPPSGRASHRRRVRRGRGGGKRGRKHAQLRGRHAADTARPTATDHARSMDPALKRPLSLIDRHITQGMLSTTGGTAIHEAGGHRQGEQARRRSIRRSMSQEDGRQRRHSRRSDKRQSTTTLSAAVSQMAAIGIAPMVVLATPTHAMHDARPSTANEGDVQSAEGGARHERSRRLPSTHDAAIRLMVEVPDIGSRVEIVLDSSGSDPAAMPSYARLRTLVLDTLMGRRAADHCGDTPREAMERRKQLAALWQYWNEGEVGLAWRRWHRLEWPPAEAPISVARLLERTHTLELRRTSHYGRFIDTASGATLNHRVKTPPPDVEGCLLRVFTIRHALATFMTRQRKHASVRRFYLATRGQFLFITTPSRLPLPQFTMQDGGGSSGVVRQLLGAPDVAASDEEGGAGRVRMMPRLAGAMVDLLSLVRVDVAAPSAEERENQSASTADPSMASSRRAGEHGTAGRQHGRPRQQQHRQRRVELVFRNDHTLSLLATDERSALEWQRRLQAIAQYWRQYHDYEQALRRTASVAAGAFTHHRRLLERRGEQSHDDTSGRCIARQEHHLPSARNIGAPEDYETGPAMVDTRLWPVCTSLGCEFIVRAGLLYRKTARRQPAIRLFCVLTSDGYLCYFDAPSSSAVQLTRGRTRLTSAYVYSRCRDREAAHRRPRASAGPTTIERHTSRYIGEGIYTRDSLLDCSFSLWLPSRHQYFWHTNGQRGHGVRPARHRSMGDGTANGH</sequence>
<feature type="region of interest" description="Disordered" evidence="1">
    <location>
        <begin position="252"/>
        <end position="309"/>
    </location>
</feature>
<evidence type="ECO:0000313" key="2">
    <source>
        <dbReference type="EMBL" id="RKP27434.1"/>
    </source>
</evidence>
<feature type="region of interest" description="Disordered" evidence="1">
    <location>
        <begin position="1"/>
        <end position="87"/>
    </location>
</feature>
<dbReference type="Proteomes" id="UP000278143">
    <property type="component" value="Unassembled WGS sequence"/>
</dbReference>
<dbReference type="OrthoDB" id="5579281at2759"/>